<evidence type="ECO:0000313" key="1">
    <source>
        <dbReference type="EMBL" id="KAA2243329.1"/>
    </source>
</evidence>
<accession>A0A5B2VZ78</accession>
<keyword evidence="2" id="KW-1185">Reference proteome</keyword>
<name>A0A5B2VZ78_9BACT</name>
<organism evidence="1 2">
    <name type="scientific">Chitinophaga agrisoli</name>
    <dbReference type="NCBI Taxonomy" id="2607653"/>
    <lineage>
        <taxon>Bacteria</taxon>
        <taxon>Pseudomonadati</taxon>
        <taxon>Bacteroidota</taxon>
        <taxon>Chitinophagia</taxon>
        <taxon>Chitinophagales</taxon>
        <taxon>Chitinophagaceae</taxon>
        <taxon>Chitinophaga</taxon>
    </lineage>
</organism>
<dbReference type="RefSeq" id="WP_149838205.1">
    <property type="nucleotide sequence ID" value="NZ_VUOC01000002.1"/>
</dbReference>
<protein>
    <submittedName>
        <fullName evidence="1">Uncharacterized protein</fullName>
    </submittedName>
</protein>
<dbReference type="AlphaFoldDB" id="A0A5B2VZ78"/>
<sequence length="81" mass="9201">MQDQSFKIKVGEQEYIVIRSSVPVDERIYRIETGCEYLFSIRYNGPGNWELTDSKVVPIDDDLVPAIGAAIEQTDVETFMA</sequence>
<comment type="caution">
    <text evidence="1">The sequence shown here is derived from an EMBL/GenBank/DDBJ whole genome shotgun (WGS) entry which is preliminary data.</text>
</comment>
<reference evidence="1 2" key="1">
    <citation type="submission" date="2019-09" db="EMBL/GenBank/DDBJ databases">
        <title>Chitinophaga ginsengihumi sp. nov., isolated from soil of ginseng rhizosphere.</title>
        <authorList>
            <person name="Lee J."/>
        </authorList>
    </citation>
    <scope>NUCLEOTIDE SEQUENCE [LARGE SCALE GENOMIC DNA]</scope>
    <source>
        <strain evidence="1 2">BN140078</strain>
    </source>
</reference>
<gene>
    <name evidence="1" type="ORF">F0L74_12550</name>
</gene>
<reference evidence="1 2" key="2">
    <citation type="submission" date="2019-09" db="EMBL/GenBank/DDBJ databases">
        <authorList>
            <person name="Jin C."/>
        </authorList>
    </citation>
    <scope>NUCLEOTIDE SEQUENCE [LARGE SCALE GENOMIC DNA]</scope>
    <source>
        <strain evidence="1 2">BN140078</strain>
    </source>
</reference>
<evidence type="ECO:0000313" key="2">
    <source>
        <dbReference type="Proteomes" id="UP000324611"/>
    </source>
</evidence>
<dbReference type="Proteomes" id="UP000324611">
    <property type="component" value="Unassembled WGS sequence"/>
</dbReference>
<proteinExistence type="predicted"/>
<dbReference type="EMBL" id="VUOC01000002">
    <property type="protein sequence ID" value="KAA2243329.1"/>
    <property type="molecule type" value="Genomic_DNA"/>
</dbReference>